<protein>
    <submittedName>
        <fullName evidence="2">Acyl-CoA N-acyltransferase</fullName>
    </submittedName>
</protein>
<proteinExistence type="predicted"/>
<dbReference type="GO" id="GO:0016747">
    <property type="term" value="F:acyltransferase activity, transferring groups other than amino-acyl groups"/>
    <property type="evidence" value="ECO:0007669"/>
    <property type="project" value="InterPro"/>
</dbReference>
<evidence type="ECO:0000259" key="1">
    <source>
        <dbReference type="PROSITE" id="PS51186"/>
    </source>
</evidence>
<evidence type="ECO:0000313" key="2">
    <source>
        <dbReference type="EMBL" id="BAT25901.1"/>
    </source>
</evidence>
<dbReference type="InterPro" id="IPR000182">
    <property type="entry name" value="GNAT_dom"/>
</dbReference>
<dbReference type="PROSITE" id="PS51186">
    <property type="entry name" value="GNAT"/>
    <property type="match status" value="1"/>
</dbReference>
<dbReference type="AlphaFoldDB" id="A0A0P0YWP9"/>
<dbReference type="RefSeq" id="WP_060600426.1">
    <property type="nucleotide sequence ID" value="NZ_BBWQ01000001.1"/>
</dbReference>
<dbReference type="Gene3D" id="3.40.630.30">
    <property type="match status" value="1"/>
</dbReference>
<organism evidence="2">
    <name type="scientific">Aureimonas altamirensis</name>
    <dbReference type="NCBI Taxonomy" id="370622"/>
    <lineage>
        <taxon>Bacteria</taxon>
        <taxon>Pseudomonadati</taxon>
        <taxon>Pseudomonadota</taxon>
        <taxon>Alphaproteobacteria</taxon>
        <taxon>Hyphomicrobiales</taxon>
        <taxon>Aurantimonadaceae</taxon>
        <taxon>Aureimonas</taxon>
    </lineage>
</organism>
<reference evidence="2" key="1">
    <citation type="journal article" date="2015" name="Proc. Natl. Acad. Sci. U.S.A.">
        <title>Bacterial clade with the ribosomal RNA operon on a small plasmid rather than the chromosome.</title>
        <authorList>
            <person name="Anda M."/>
            <person name="Ohtsubo Y."/>
            <person name="Okubo T."/>
            <person name="Sugawara M."/>
            <person name="Nagata Y."/>
            <person name="Tsuda M."/>
            <person name="Minamisawa K."/>
            <person name="Mitsui H."/>
        </authorList>
    </citation>
    <scope>NUCLEOTIDE SEQUENCE</scope>
    <source>
        <strain evidence="2">DSM 21988</strain>
    </source>
</reference>
<dbReference type="Pfam" id="PF13302">
    <property type="entry name" value="Acetyltransf_3"/>
    <property type="match status" value="1"/>
</dbReference>
<accession>A0A0P0YWP9</accession>
<dbReference type="InterPro" id="IPR016181">
    <property type="entry name" value="Acyl_CoA_acyltransferase"/>
</dbReference>
<dbReference type="EMBL" id="LC066370">
    <property type="protein sequence ID" value="BAT25901.1"/>
    <property type="molecule type" value="Genomic_DNA"/>
</dbReference>
<dbReference type="SUPFAM" id="SSF55729">
    <property type="entry name" value="Acyl-CoA N-acyltransferases (Nat)"/>
    <property type="match status" value="1"/>
</dbReference>
<keyword evidence="2" id="KW-0012">Acyltransferase</keyword>
<feature type="domain" description="N-acetyltransferase" evidence="1">
    <location>
        <begin position="1"/>
        <end position="131"/>
    </location>
</feature>
<name>A0A0P0YWP9_9HYPH</name>
<keyword evidence="2" id="KW-0808">Transferase</keyword>
<sequence>MSYLILTGHHAHVASWIAARVESCQSLEGAVAFGAMRDGRLVGGIAFTEFRGRDIRVTVAGEGAWLTRRLLRTAFAYAFQDLRCRRISAMVKQGNLASRRLVQRLGFRREGQHPGFFEDGDILCSYGLLADECLWLKG</sequence>